<evidence type="ECO:0000313" key="3">
    <source>
        <dbReference type="Proteomes" id="UP001596297"/>
    </source>
</evidence>
<feature type="signal peptide" evidence="1">
    <location>
        <begin position="1"/>
        <end position="23"/>
    </location>
</feature>
<dbReference type="EMBL" id="JBHSWD010000001">
    <property type="protein sequence ID" value="MFC6590766.1"/>
    <property type="molecule type" value="Genomic_DNA"/>
</dbReference>
<evidence type="ECO:0000256" key="1">
    <source>
        <dbReference type="SAM" id="SignalP"/>
    </source>
</evidence>
<dbReference type="Proteomes" id="UP001596297">
    <property type="component" value="Unassembled WGS sequence"/>
</dbReference>
<organism evidence="2 3">
    <name type="scientific">Deinococcus lacus</name>
    <dbReference type="NCBI Taxonomy" id="392561"/>
    <lineage>
        <taxon>Bacteria</taxon>
        <taxon>Thermotogati</taxon>
        <taxon>Deinococcota</taxon>
        <taxon>Deinococci</taxon>
        <taxon>Deinococcales</taxon>
        <taxon>Deinococcaceae</taxon>
        <taxon>Deinococcus</taxon>
    </lineage>
</organism>
<keyword evidence="1" id="KW-0732">Signal</keyword>
<comment type="caution">
    <text evidence="2">The sequence shown here is derived from an EMBL/GenBank/DDBJ whole genome shotgun (WGS) entry which is preliminary data.</text>
</comment>
<reference evidence="3" key="1">
    <citation type="journal article" date="2019" name="Int. J. Syst. Evol. Microbiol.">
        <title>The Global Catalogue of Microorganisms (GCM) 10K type strain sequencing project: providing services to taxonomists for standard genome sequencing and annotation.</title>
        <authorList>
            <consortium name="The Broad Institute Genomics Platform"/>
            <consortium name="The Broad Institute Genome Sequencing Center for Infectious Disease"/>
            <person name="Wu L."/>
            <person name="Ma J."/>
        </authorList>
    </citation>
    <scope>NUCLEOTIDE SEQUENCE [LARGE SCALE GENOMIC DNA]</scope>
    <source>
        <strain evidence="3">CGMCC 1.15772</strain>
    </source>
</reference>
<proteinExistence type="predicted"/>
<sequence length="188" mass="19875">MNRCWATVLALALSQAGALTITASVTGEVPQGTRVGFWTVNPAGQALEEVVSAPLTGRELRLALPAQLSPGRSLQPLTPQNVTWRGVLEPVSLSAQASAAELKLFAFADSNLNGVRDPSEALREVGLVSGREPLFLVWTDRAVTVSAAQGYRADLIPGWNALLVAVGRSVVVTPLSNQKLELRLSLGL</sequence>
<accession>A0ABW1Y9U8</accession>
<keyword evidence="3" id="KW-1185">Reference proteome</keyword>
<dbReference type="RefSeq" id="WP_380081779.1">
    <property type="nucleotide sequence ID" value="NZ_JBHSWD010000001.1"/>
</dbReference>
<name>A0ABW1Y9U8_9DEIO</name>
<protein>
    <submittedName>
        <fullName evidence="2">Uncharacterized protein</fullName>
    </submittedName>
</protein>
<feature type="chain" id="PRO_5046321709" evidence="1">
    <location>
        <begin position="24"/>
        <end position="188"/>
    </location>
</feature>
<gene>
    <name evidence="2" type="ORF">ACFP81_01090</name>
</gene>
<evidence type="ECO:0000313" key="2">
    <source>
        <dbReference type="EMBL" id="MFC6590766.1"/>
    </source>
</evidence>